<dbReference type="InterPro" id="IPR045090">
    <property type="entry name" value="Pept_M3A_M3B"/>
</dbReference>
<dbReference type="EMBL" id="PYAV01000002">
    <property type="protein sequence ID" value="PSL50913.1"/>
    <property type="molecule type" value="Genomic_DNA"/>
</dbReference>
<dbReference type="Pfam" id="PF08439">
    <property type="entry name" value="Peptidase_M3_N"/>
    <property type="match status" value="1"/>
</dbReference>
<feature type="domain" description="Peptidase M3A/M3B catalytic" evidence="7">
    <location>
        <begin position="208"/>
        <end position="588"/>
    </location>
</feature>
<dbReference type="EC" id="3.4.24.-" evidence="6"/>
<dbReference type="InterPro" id="IPR042088">
    <property type="entry name" value="OligoPept_F_C"/>
</dbReference>
<dbReference type="SUPFAM" id="SSF55486">
    <property type="entry name" value="Metalloproteases ('zincins'), catalytic domain"/>
    <property type="match status" value="1"/>
</dbReference>
<evidence type="ECO:0000256" key="4">
    <source>
        <dbReference type="ARBA" id="ARBA00022833"/>
    </source>
</evidence>
<sequence length="606" mass="69905">MSSQTTALPKREEMDEAYTWDLKAIFQNEEAWEEEFAAVQQLLQQMTKFEGTLGDSSGQLYEALAMSDTIEERLSRVFVYAHMRYDQDTTNSYYQGLNDRAERLASEAGQAMSFLEPEILSIPEEKIQSFLQNHEGLALYKHALDELNQTRAHVLSPAEESLLAKAAEVTTAPANTFGLLNNADLNFPVIQDEEGEDIQITHGRLLRLLKSDDREVRKSAFFNVYQTYKTYENTFAGTLSGQVKRNLFYAKARNYSSAREAALSKNHIPEKVYDQLVETVNEHLHLLHRYVQLRKRVLKVDELHPYDLYTTLVKDADMDVTYERAQELIVNGLAPLGDTYVNRLKEGFQDRWIDVYENEGKRSGAYSSGAYGTKPYILMNWQDDVNSLFTLAHELGHSLHSYYTNEHQPSTYSGYTIFVAEVASTLNEMLLNQYLLEQTENIKQRMYLLNHFLEDFRGTVFRQTMFAEFEQLIHEKAEAGVPLTPDQLNQWYYELNEKYFGPDLVVDEDISLEWARIPHFYMNFYVYQYATGFSAAAALSKQVLEEGQPAVERYLSFISSGRSNYSIDLLKKAGVDMTEKAPIEQAMKVFEETLEEMERLIEQVDS</sequence>
<reference evidence="9 10" key="1">
    <citation type="submission" date="2018-03" db="EMBL/GenBank/DDBJ databases">
        <title>Genomic Encyclopedia of Type Strains, Phase III (KMG-III): the genomes of soil and plant-associated and newly described type strains.</title>
        <authorList>
            <person name="Whitman W."/>
        </authorList>
    </citation>
    <scope>NUCLEOTIDE SEQUENCE [LARGE SCALE GENOMIC DNA]</scope>
    <source>
        <strain evidence="9 10">CGMCC 1.07653</strain>
    </source>
</reference>
<dbReference type="Gene3D" id="1.10.287.830">
    <property type="entry name" value="putative peptidase helix hairpin domain like"/>
    <property type="match status" value="1"/>
</dbReference>
<dbReference type="OrthoDB" id="9766487at2"/>
<evidence type="ECO:0000256" key="3">
    <source>
        <dbReference type="ARBA" id="ARBA00022801"/>
    </source>
</evidence>
<evidence type="ECO:0000259" key="8">
    <source>
        <dbReference type="Pfam" id="PF08439"/>
    </source>
</evidence>
<dbReference type="InterPro" id="IPR001567">
    <property type="entry name" value="Pept_M3A_M3B_dom"/>
</dbReference>
<feature type="domain" description="Oligopeptidase F N-terminal" evidence="8">
    <location>
        <begin position="118"/>
        <end position="187"/>
    </location>
</feature>
<evidence type="ECO:0000256" key="5">
    <source>
        <dbReference type="ARBA" id="ARBA00023049"/>
    </source>
</evidence>
<evidence type="ECO:0000256" key="6">
    <source>
        <dbReference type="RuleBase" id="RU368091"/>
    </source>
</evidence>
<organism evidence="9 10">
    <name type="scientific">Salsuginibacillus halophilus</name>
    <dbReference type="NCBI Taxonomy" id="517424"/>
    <lineage>
        <taxon>Bacteria</taxon>
        <taxon>Bacillati</taxon>
        <taxon>Bacillota</taxon>
        <taxon>Bacilli</taxon>
        <taxon>Bacillales</taxon>
        <taxon>Bacillaceae</taxon>
        <taxon>Salsuginibacillus</taxon>
    </lineage>
</organism>
<dbReference type="InterPro" id="IPR004438">
    <property type="entry name" value="Peptidase_M3B"/>
</dbReference>
<dbReference type="PANTHER" id="PTHR11804">
    <property type="entry name" value="PROTEASE M3 THIMET OLIGOPEPTIDASE-RELATED"/>
    <property type="match status" value="1"/>
</dbReference>
<keyword evidence="3 6" id="KW-0378">Hydrolase</keyword>
<dbReference type="GO" id="GO:0046872">
    <property type="term" value="F:metal ion binding"/>
    <property type="evidence" value="ECO:0007669"/>
    <property type="project" value="UniProtKB-UniRule"/>
</dbReference>
<dbReference type="Gene3D" id="1.10.1370.20">
    <property type="entry name" value="Oligoendopeptidase f, C-terminal domain"/>
    <property type="match status" value="1"/>
</dbReference>
<dbReference type="RefSeq" id="WP_106587631.1">
    <property type="nucleotide sequence ID" value="NZ_PYAV01000002.1"/>
</dbReference>
<name>A0A2P8HXE9_9BACI</name>
<comment type="similarity">
    <text evidence="6">Belongs to the peptidase M3B family.</text>
</comment>
<dbReference type="GO" id="GO:0006508">
    <property type="term" value="P:proteolysis"/>
    <property type="evidence" value="ECO:0007669"/>
    <property type="project" value="UniProtKB-KW"/>
</dbReference>
<proteinExistence type="inferred from homology"/>
<dbReference type="AlphaFoldDB" id="A0A2P8HXE9"/>
<evidence type="ECO:0000256" key="2">
    <source>
        <dbReference type="ARBA" id="ARBA00022723"/>
    </source>
</evidence>
<comment type="cofactor">
    <cofactor evidence="6">
        <name>Zn(2+)</name>
        <dbReference type="ChEBI" id="CHEBI:29105"/>
    </cofactor>
    <text evidence="6">Binds 1 zinc ion.</text>
</comment>
<evidence type="ECO:0000313" key="10">
    <source>
        <dbReference type="Proteomes" id="UP000242310"/>
    </source>
</evidence>
<keyword evidence="5 6" id="KW-0482">Metalloprotease</keyword>
<dbReference type="InterPro" id="IPR013647">
    <property type="entry name" value="OligopepF_N_dom"/>
</dbReference>
<dbReference type="Gene3D" id="1.20.140.70">
    <property type="entry name" value="Oligopeptidase f, N-terminal domain"/>
    <property type="match status" value="1"/>
</dbReference>
<dbReference type="GO" id="GO:0004222">
    <property type="term" value="F:metalloendopeptidase activity"/>
    <property type="evidence" value="ECO:0007669"/>
    <property type="project" value="UniProtKB-UniRule"/>
</dbReference>
<comment type="caution">
    <text evidence="9">The sequence shown here is derived from an EMBL/GenBank/DDBJ whole genome shotgun (WGS) entry which is preliminary data.</text>
</comment>
<keyword evidence="1 6" id="KW-0645">Protease</keyword>
<comment type="function">
    <text evidence="6">Has oligopeptidase activity and degrades a variety of small bioactive peptides.</text>
</comment>
<evidence type="ECO:0000256" key="1">
    <source>
        <dbReference type="ARBA" id="ARBA00022670"/>
    </source>
</evidence>
<evidence type="ECO:0000259" key="7">
    <source>
        <dbReference type="Pfam" id="PF01432"/>
    </source>
</evidence>
<protein>
    <recommendedName>
        <fullName evidence="6">Oligopeptidase F</fullName>
        <ecNumber evidence="6">3.4.24.-</ecNumber>
    </recommendedName>
</protein>
<accession>A0A2P8HXE9</accession>
<dbReference type="Proteomes" id="UP000242310">
    <property type="component" value="Unassembled WGS sequence"/>
</dbReference>
<dbReference type="PANTHER" id="PTHR11804:SF84">
    <property type="entry name" value="SACCHAROLYSIN"/>
    <property type="match status" value="1"/>
</dbReference>
<dbReference type="GO" id="GO:0006518">
    <property type="term" value="P:peptide metabolic process"/>
    <property type="evidence" value="ECO:0007669"/>
    <property type="project" value="TreeGrafter"/>
</dbReference>
<keyword evidence="10" id="KW-1185">Reference proteome</keyword>
<keyword evidence="4 6" id="KW-0862">Zinc</keyword>
<gene>
    <name evidence="9" type="ORF">B0H94_102190</name>
</gene>
<keyword evidence="2 6" id="KW-0479">Metal-binding</keyword>
<dbReference type="NCBIfam" id="TIGR00181">
    <property type="entry name" value="pepF"/>
    <property type="match status" value="1"/>
</dbReference>
<evidence type="ECO:0000313" key="9">
    <source>
        <dbReference type="EMBL" id="PSL50913.1"/>
    </source>
</evidence>
<dbReference type="CDD" id="cd09608">
    <property type="entry name" value="M3B_PepF"/>
    <property type="match status" value="1"/>
</dbReference>
<dbReference type="Pfam" id="PF01432">
    <property type="entry name" value="Peptidase_M3"/>
    <property type="match status" value="1"/>
</dbReference>